<dbReference type="GO" id="GO:0006646">
    <property type="term" value="P:phosphatidylethanolamine biosynthetic process"/>
    <property type="evidence" value="ECO:0007669"/>
    <property type="project" value="UniProtKB-UniRule"/>
</dbReference>
<evidence type="ECO:0000256" key="12">
    <source>
        <dbReference type="HAMAP-Rule" id="MF_00662"/>
    </source>
</evidence>
<evidence type="ECO:0000256" key="7">
    <source>
        <dbReference type="ARBA" id="ARBA00023145"/>
    </source>
</evidence>
<dbReference type="NCBIfam" id="TIGR00163">
    <property type="entry name" value="PS_decarb"/>
    <property type="match status" value="1"/>
</dbReference>
<feature type="active site" description="Charge relay system; for autoendoproteolytic cleavage activity" evidence="12">
    <location>
        <position position="100"/>
    </location>
</feature>
<organism evidence="13 14">
    <name type="scientific">Frischella perrara</name>
    <dbReference type="NCBI Taxonomy" id="1267021"/>
    <lineage>
        <taxon>Bacteria</taxon>
        <taxon>Pseudomonadati</taxon>
        <taxon>Pseudomonadota</taxon>
        <taxon>Gammaproteobacteria</taxon>
        <taxon>Orbales</taxon>
        <taxon>Orbaceae</taxon>
        <taxon>Frischella</taxon>
    </lineage>
</organism>
<comment type="subcellular location">
    <subcellularLocation>
        <location evidence="12">Cell membrane</location>
        <topology evidence="12">Peripheral membrane protein</topology>
    </subcellularLocation>
</comment>
<evidence type="ECO:0000313" key="13">
    <source>
        <dbReference type="EMBL" id="PXY94789.1"/>
    </source>
</evidence>
<evidence type="ECO:0000256" key="6">
    <source>
        <dbReference type="ARBA" id="ARBA00023136"/>
    </source>
</evidence>
<evidence type="ECO:0000256" key="4">
    <source>
        <dbReference type="ARBA" id="ARBA00022793"/>
    </source>
</evidence>
<keyword evidence="4 12" id="KW-0210">Decarboxylase</keyword>
<feature type="chain" id="PRO_5023485023" description="Phosphatidylserine decarboxylase beta chain" evidence="12">
    <location>
        <begin position="1"/>
        <end position="258"/>
    </location>
</feature>
<reference evidence="13 14" key="1">
    <citation type="submission" date="2018-05" db="EMBL/GenBank/DDBJ databases">
        <title>Reference genomes for bee gut microbiota database.</title>
        <authorList>
            <person name="Ellegaard K.M."/>
        </authorList>
    </citation>
    <scope>NUCLEOTIDE SEQUENCE [LARGE SCALE GENOMIC DNA]</scope>
    <source>
        <strain evidence="13 14">ESL0167</strain>
    </source>
</reference>
<dbReference type="Pfam" id="PF02666">
    <property type="entry name" value="PS_Dcarbxylase"/>
    <property type="match status" value="1"/>
</dbReference>
<evidence type="ECO:0000256" key="5">
    <source>
        <dbReference type="ARBA" id="ARBA00023098"/>
    </source>
</evidence>
<comment type="PTM">
    <text evidence="12">Is synthesized initially as an inactive proenzyme. Formation of the active enzyme involves a self-maturation process in which the active site pyruvoyl group is generated from an internal serine residue via an autocatalytic post-translational modification. Two non-identical subunits are generated from the proenzyme in this reaction, and the pyruvate is formed at the N-terminus of the alpha chain, which is derived from the carboxyl end of the proenzyme. The autoendoproteolytic cleavage occurs by a canonical serine protease mechanism, in which the side chain hydroxyl group of the serine supplies its oxygen atom to form the C-terminus of the beta chain, while the remainder of the serine residue undergoes an oxidative deamination to produce ammonia and the pyruvoyl prosthetic group on the alpha chain. During this reaction, the Ser that is part of the protease active site of the proenzyme becomes the pyruvoyl prosthetic group, which constitutes an essential element of the active site of the mature decarboxylase.</text>
</comment>
<dbReference type="GO" id="GO:0004609">
    <property type="term" value="F:phosphatidylserine decarboxylase activity"/>
    <property type="evidence" value="ECO:0007669"/>
    <property type="project" value="UniProtKB-UniRule"/>
</dbReference>
<dbReference type="InterPro" id="IPR033177">
    <property type="entry name" value="PSD-B"/>
</dbReference>
<dbReference type="InterPro" id="IPR033178">
    <property type="entry name" value="PSD_type1_pro"/>
</dbReference>
<dbReference type="AlphaFoldDB" id="A0A318MSB4"/>
<evidence type="ECO:0000256" key="8">
    <source>
        <dbReference type="ARBA" id="ARBA00023209"/>
    </source>
</evidence>
<dbReference type="PANTHER" id="PTHR10067">
    <property type="entry name" value="PHOSPHATIDYLSERINE DECARBOXYLASE"/>
    <property type="match status" value="1"/>
</dbReference>
<keyword evidence="5 12" id="KW-0443">Lipid metabolism</keyword>
<keyword evidence="3 12" id="KW-0444">Lipid biosynthesis</keyword>
<feature type="active site" description="Charge relay system; for autoendoproteolytic cleavage activity" evidence="12">
    <location>
        <position position="157"/>
    </location>
</feature>
<dbReference type="GO" id="GO:0005886">
    <property type="term" value="C:plasma membrane"/>
    <property type="evidence" value="ECO:0007669"/>
    <property type="project" value="UniProtKB-SubCell"/>
</dbReference>
<feature type="modified residue" description="Pyruvic acid (Ser); by autocatalysis" evidence="12">
    <location>
        <position position="259"/>
    </location>
</feature>
<keyword evidence="7 12" id="KW-0865">Zymogen</keyword>
<dbReference type="EC" id="4.1.1.65" evidence="12"/>
<evidence type="ECO:0000256" key="1">
    <source>
        <dbReference type="ARBA" id="ARBA00005189"/>
    </source>
</evidence>
<comment type="subunit">
    <text evidence="12">Heterodimer of a large membrane-associated beta subunit and a small pyruvoyl-containing alpha subunit.</text>
</comment>
<accession>A0A318MSB4</accession>
<keyword evidence="10 12" id="KW-1208">Phospholipid metabolism</keyword>
<feature type="active site" description="Schiff-base intermediate with substrate; via pyruvic acid; for decarboxylase activity" evidence="12">
    <location>
        <position position="259"/>
    </location>
</feature>
<feature type="site" description="Cleavage (non-hydrolytic); by autocatalysis" evidence="12">
    <location>
        <begin position="258"/>
        <end position="259"/>
    </location>
</feature>
<evidence type="ECO:0000256" key="9">
    <source>
        <dbReference type="ARBA" id="ARBA00023239"/>
    </source>
</evidence>
<keyword evidence="9 12" id="KW-0456">Lyase</keyword>
<proteinExistence type="inferred from homology"/>
<keyword evidence="2 12" id="KW-1003">Cell membrane</keyword>
<comment type="function">
    <text evidence="12">Catalyzes the formation of phosphatidylethanolamine (PtdEtn) from phosphatidylserine (PtdSer).</text>
</comment>
<keyword evidence="8 12" id="KW-0594">Phospholipid biosynthesis</keyword>
<evidence type="ECO:0000256" key="11">
    <source>
        <dbReference type="ARBA" id="ARBA00023317"/>
    </source>
</evidence>
<protein>
    <recommendedName>
        <fullName evidence="12">Phosphatidylserine decarboxylase proenzyme</fullName>
        <ecNumber evidence="12">4.1.1.65</ecNumber>
    </recommendedName>
    <component>
        <recommendedName>
            <fullName evidence="12">Phosphatidylserine decarboxylase alpha chain</fullName>
        </recommendedName>
    </component>
    <component>
        <recommendedName>
            <fullName evidence="12">Phosphatidylserine decarboxylase beta chain</fullName>
        </recommendedName>
    </component>
</protein>
<comment type="pathway">
    <text evidence="1">Lipid metabolism.</text>
</comment>
<evidence type="ECO:0000256" key="2">
    <source>
        <dbReference type="ARBA" id="ARBA00022475"/>
    </source>
</evidence>
<keyword evidence="11 12" id="KW-0670">Pyruvate</keyword>
<dbReference type="PANTHER" id="PTHR10067:SF6">
    <property type="entry name" value="PHOSPHATIDYLSERINE DECARBOXYLASE PROENZYME, MITOCHONDRIAL"/>
    <property type="match status" value="1"/>
</dbReference>
<keyword evidence="6 12" id="KW-0472">Membrane</keyword>
<sequence>MLLTKREIKLMLNQIKAIIQYLLPKQLLTSMFGWLARKQLGGVTQLMIKGFIKLYKIDLNEAEFEKAEDYKTFNDFFARNLKPNARPIDESENSIVMPADGVLSQFGTIQDKGLLQAKGHTYTLDSLVACHPEMIRYFTNGSYVTTYLAPSNYHRFHATFAGKLKEMIYVPGSLYSVNKATTESIPNIFARNERVICLFETEIGPIAQILVGATIVGSIETKWEGLITPPRDGIMKRWTYASGIPVEKGEDFGCFKLGSTVITLFAQNSVQFVDSLRVGDITRVGQKMAKIN</sequence>
<feature type="active site" description="Charge relay system; for autoendoproteolytic cleavage activity" evidence="12">
    <location>
        <position position="259"/>
    </location>
</feature>
<feature type="chain" id="PRO_5023485024" description="Phosphatidylserine decarboxylase alpha chain" evidence="12">
    <location>
        <begin position="259"/>
        <end position="292"/>
    </location>
</feature>
<dbReference type="Proteomes" id="UP000247838">
    <property type="component" value="Unassembled WGS sequence"/>
</dbReference>
<comment type="caution">
    <text evidence="13">The sequence shown here is derived from an EMBL/GenBank/DDBJ whole genome shotgun (WGS) entry which is preliminary data.</text>
</comment>
<dbReference type="EMBL" id="QGLM01000017">
    <property type="protein sequence ID" value="PXY94789.1"/>
    <property type="molecule type" value="Genomic_DNA"/>
</dbReference>
<comment type="similarity">
    <text evidence="12">Belongs to the phosphatidylserine decarboxylase family. PSD-B subfamily. Prokaryotic type I sub-subfamily.</text>
</comment>
<gene>
    <name evidence="12 13" type="primary">psd</name>
    <name evidence="13" type="ORF">DKK76_07265</name>
</gene>
<evidence type="ECO:0000256" key="10">
    <source>
        <dbReference type="ARBA" id="ARBA00023264"/>
    </source>
</evidence>
<evidence type="ECO:0000256" key="3">
    <source>
        <dbReference type="ARBA" id="ARBA00022516"/>
    </source>
</evidence>
<comment type="pathway">
    <text evidence="12">Phospholipid metabolism; phosphatidylethanolamine biosynthesis; phosphatidylethanolamine from CDP-diacylglycerol: step 2/2.</text>
</comment>
<dbReference type="InterPro" id="IPR003817">
    <property type="entry name" value="PS_Dcarbxylase"/>
</dbReference>
<evidence type="ECO:0000313" key="14">
    <source>
        <dbReference type="Proteomes" id="UP000247838"/>
    </source>
</evidence>
<dbReference type="HAMAP" id="MF_00662">
    <property type="entry name" value="PS_decarb_PSD_B_type1"/>
    <property type="match status" value="1"/>
</dbReference>
<comment type="catalytic activity">
    <reaction evidence="12">
        <text>a 1,2-diacyl-sn-glycero-3-phospho-L-serine + H(+) = a 1,2-diacyl-sn-glycero-3-phosphoethanolamine + CO2</text>
        <dbReference type="Rhea" id="RHEA:20828"/>
        <dbReference type="ChEBI" id="CHEBI:15378"/>
        <dbReference type="ChEBI" id="CHEBI:16526"/>
        <dbReference type="ChEBI" id="CHEBI:57262"/>
        <dbReference type="ChEBI" id="CHEBI:64612"/>
        <dbReference type="EC" id="4.1.1.65"/>
    </reaction>
</comment>
<comment type="cofactor">
    <cofactor evidence="12">
        <name>pyruvate</name>
        <dbReference type="ChEBI" id="CHEBI:15361"/>
    </cofactor>
    <text evidence="12">Binds 1 pyruvoyl group covalently per subunit.</text>
</comment>
<name>A0A318MSB4_FRIPE</name>
<dbReference type="UniPathway" id="UPA00558">
    <property type="reaction ID" value="UER00616"/>
</dbReference>